<dbReference type="GO" id="GO:0030178">
    <property type="term" value="P:negative regulation of Wnt signaling pathway"/>
    <property type="evidence" value="ECO:0007669"/>
    <property type="project" value="TreeGrafter"/>
</dbReference>
<name>B6DTG4_BODSA</name>
<dbReference type="OMA" id="TDDYKHE"/>
<dbReference type="InterPro" id="IPR012336">
    <property type="entry name" value="Thioredoxin-like_fold"/>
</dbReference>
<dbReference type="GO" id="GO:0004791">
    <property type="term" value="F:thioredoxin-disulfide reductase (NADPH) activity"/>
    <property type="evidence" value="ECO:0007669"/>
    <property type="project" value="InterPro"/>
</dbReference>
<keyword evidence="4" id="KW-1185">Reference proteome</keyword>
<reference evidence="3" key="2">
    <citation type="submission" date="2015-09" db="EMBL/GenBank/DDBJ databases">
        <authorList>
            <person name="Jackson K.R."/>
            <person name="Lunt B.L."/>
            <person name="Fisher J.N.B."/>
            <person name="Gardner A.V."/>
            <person name="Bailey M.E."/>
            <person name="Deus L.M."/>
            <person name="Earl A.S."/>
            <person name="Gibby P.D."/>
            <person name="Hartmann K.A."/>
            <person name="Liu J.E."/>
            <person name="Manci A.M."/>
            <person name="Nielsen D.A."/>
            <person name="Solomon M.B."/>
            <person name="Breakwell D.P."/>
            <person name="Burnett S.H."/>
            <person name="Grose J.H."/>
        </authorList>
    </citation>
    <scope>NUCLEOTIDE SEQUENCE [LARGE SCALE GENOMIC DNA]</scope>
    <source>
        <strain evidence="3">Lake Konstanz</strain>
    </source>
</reference>
<dbReference type="Gene3D" id="3.40.30.10">
    <property type="entry name" value="Glutaredoxin"/>
    <property type="match status" value="1"/>
</dbReference>
<evidence type="ECO:0000313" key="3">
    <source>
        <dbReference type="EMBL" id="CUG90309.1"/>
    </source>
</evidence>
<evidence type="ECO:0000313" key="4">
    <source>
        <dbReference type="Proteomes" id="UP000051952"/>
    </source>
</evidence>
<reference evidence="4" key="3">
    <citation type="submission" date="2015-09" db="EMBL/GenBank/DDBJ databases">
        <authorList>
            <consortium name="Pathogen Informatics"/>
        </authorList>
    </citation>
    <scope>NUCLEOTIDE SEQUENCE [LARGE SCALE GENOMIC DNA]</scope>
    <source>
        <strain evidence="4">Lake Konstanz</strain>
    </source>
</reference>
<dbReference type="PROSITE" id="PS51352">
    <property type="entry name" value="THIOREDOXIN_2"/>
    <property type="match status" value="1"/>
</dbReference>
<dbReference type="SUPFAM" id="SSF52833">
    <property type="entry name" value="Thioredoxin-like"/>
    <property type="match status" value="1"/>
</dbReference>
<dbReference type="GO" id="GO:0005634">
    <property type="term" value="C:nucleus"/>
    <property type="evidence" value="ECO:0007669"/>
    <property type="project" value="TreeGrafter"/>
</dbReference>
<dbReference type="PANTHER" id="PTHR46472:SF1">
    <property type="entry name" value="NUCLEOREDOXIN"/>
    <property type="match status" value="1"/>
</dbReference>
<dbReference type="InterPro" id="IPR017937">
    <property type="entry name" value="Thioredoxin_CS"/>
</dbReference>
<dbReference type="AlphaFoldDB" id="B6DTG4"/>
<dbReference type="InterPro" id="IPR013766">
    <property type="entry name" value="Thioredoxin_domain"/>
</dbReference>
<dbReference type="InterPro" id="IPR036249">
    <property type="entry name" value="Thioredoxin-like_sf"/>
</dbReference>
<protein>
    <submittedName>
        <fullName evidence="2 3">Tryparedoxin</fullName>
    </submittedName>
</protein>
<dbReference type="Proteomes" id="UP000051952">
    <property type="component" value="Unassembled WGS sequence"/>
</dbReference>
<evidence type="ECO:0000259" key="1">
    <source>
        <dbReference type="PROSITE" id="PS51352"/>
    </source>
</evidence>
<evidence type="ECO:0000313" key="2">
    <source>
        <dbReference type="EMBL" id="ACI16006.1"/>
    </source>
</evidence>
<organism evidence="2">
    <name type="scientific">Bodo saltans</name>
    <name type="common">Flagellated protozoan</name>
    <dbReference type="NCBI Taxonomy" id="75058"/>
    <lineage>
        <taxon>Eukaryota</taxon>
        <taxon>Discoba</taxon>
        <taxon>Euglenozoa</taxon>
        <taxon>Kinetoplastea</taxon>
        <taxon>Metakinetoplastina</taxon>
        <taxon>Eubodonida</taxon>
        <taxon>Bodonidae</taxon>
        <taxon>Bodo</taxon>
    </lineage>
</organism>
<dbReference type="EMBL" id="FJ168553">
    <property type="protein sequence ID" value="ACI16006.1"/>
    <property type="molecule type" value="Genomic_DNA"/>
</dbReference>
<reference evidence="2" key="1">
    <citation type="submission" date="2008-08" db="EMBL/GenBank/DDBJ databases">
        <title>Insights into the genome sequence of a free-living kinetoplastid: Bodo saltans (Kinetoplastida: Euglenozoa).</title>
        <authorList>
            <person name="Jackson A.P."/>
            <person name="Quail M.A."/>
            <person name="Berriman M."/>
        </authorList>
    </citation>
    <scope>NUCLEOTIDE SEQUENCE</scope>
    <source>
        <strain evidence="2">Lake Konstanz</strain>
    </source>
</reference>
<dbReference type="VEuPathDB" id="TriTrypDB:BSAL_26065"/>
<dbReference type="EMBL" id="CYKH01001813">
    <property type="protein sequence ID" value="CUG90309.1"/>
    <property type="molecule type" value="Genomic_DNA"/>
</dbReference>
<dbReference type="CDD" id="cd03009">
    <property type="entry name" value="TryX_like_TryX_NRX"/>
    <property type="match status" value="1"/>
</dbReference>
<accession>B6DTG4</accession>
<dbReference type="OrthoDB" id="409136at2759"/>
<dbReference type="InterPro" id="IPR045870">
    <property type="entry name" value="TryX_NRX_thioredoxin_dom"/>
</dbReference>
<dbReference type="GO" id="GO:0031397">
    <property type="term" value="P:negative regulation of protein ubiquitination"/>
    <property type="evidence" value="ECO:0007669"/>
    <property type="project" value="TreeGrafter"/>
</dbReference>
<feature type="domain" description="Thioredoxin" evidence="1">
    <location>
        <begin position="1"/>
        <end position="142"/>
    </location>
</feature>
<gene>
    <name evidence="3" type="ORF">BSAL_26065</name>
</gene>
<dbReference type="Pfam" id="PF13905">
    <property type="entry name" value="Thioredoxin_8"/>
    <property type="match status" value="1"/>
</dbReference>
<dbReference type="PROSITE" id="PS00194">
    <property type="entry name" value="THIOREDOXIN_1"/>
    <property type="match status" value="1"/>
</dbReference>
<dbReference type="PANTHER" id="PTHR46472">
    <property type="entry name" value="NUCLEOREDOXIN"/>
    <property type="match status" value="1"/>
</dbReference>
<proteinExistence type="predicted"/>
<sequence>MSGIAKVLGLEAVKNKAGELALSSLAGKTVFLYFSASWCPPCRGFTPQLGAFYDKFAKDKNFEVVFVSWDEEEDDFNGYYEKMQWATLPFDEAKSKELTQTFNVESIPTLIGIDADSGEIVTRSARTMVVKDPEGEKFPWKE</sequence>